<dbReference type="PANTHER" id="PTHR30041">
    <property type="entry name" value="ARSENATE REDUCTASE"/>
    <property type="match status" value="1"/>
</dbReference>
<dbReference type="InterPro" id="IPR036249">
    <property type="entry name" value="Thioredoxin-like_sf"/>
</dbReference>
<dbReference type="PANTHER" id="PTHR30041:SF8">
    <property type="entry name" value="PROTEIN YFFB"/>
    <property type="match status" value="1"/>
</dbReference>
<dbReference type="Pfam" id="PF03960">
    <property type="entry name" value="ArsC"/>
    <property type="match status" value="1"/>
</dbReference>
<accession>A0A4Q1JJW6</accession>
<protein>
    <recommendedName>
        <fullName evidence="5">Arsenate reductase</fullName>
    </recommendedName>
</protein>
<dbReference type="EMBL" id="SAXA01000015">
    <property type="protein sequence ID" value="RXQ89529.1"/>
    <property type="molecule type" value="Genomic_DNA"/>
</dbReference>
<reference evidence="3 4" key="1">
    <citation type="submission" date="2019-01" db="EMBL/GenBank/DDBJ databases">
        <title>Ancylomarina salipaludis sp. nov., isolated from a salt marsh.</title>
        <authorList>
            <person name="Yoon J.-H."/>
        </authorList>
    </citation>
    <scope>NUCLEOTIDE SEQUENCE [LARGE SCALE GENOMIC DNA]</scope>
    <source>
        <strain evidence="3 4">SHSM-M15</strain>
    </source>
</reference>
<gene>
    <name evidence="3" type="ORF">EO244_14275</name>
</gene>
<organism evidence="3 4">
    <name type="scientific">Ancylomarina salipaludis</name>
    <dbReference type="NCBI Taxonomy" id="2501299"/>
    <lineage>
        <taxon>Bacteria</taxon>
        <taxon>Pseudomonadati</taxon>
        <taxon>Bacteroidota</taxon>
        <taxon>Bacteroidia</taxon>
        <taxon>Marinilabiliales</taxon>
        <taxon>Marinifilaceae</taxon>
        <taxon>Ancylomarina</taxon>
    </lineage>
</organism>
<comment type="similarity">
    <text evidence="1 2">Belongs to the ArsC family.</text>
</comment>
<evidence type="ECO:0000256" key="1">
    <source>
        <dbReference type="ARBA" id="ARBA00007198"/>
    </source>
</evidence>
<dbReference type="OrthoDB" id="1120494at2"/>
<dbReference type="PROSITE" id="PS51353">
    <property type="entry name" value="ARSC"/>
    <property type="match status" value="1"/>
</dbReference>
<evidence type="ECO:0000313" key="4">
    <source>
        <dbReference type="Proteomes" id="UP000289703"/>
    </source>
</evidence>
<dbReference type="InterPro" id="IPR006660">
    <property type="entry name" value="Arsenate_reductase-like"/>
</dbReference>
<keyword evidence="4" id="KW-1185">Reference proteome</keyword>
<comment type="caution">
    <text evidence="3">The sequence shown here is derived from an EMBL/GenBank/DDBJ whole genome shotgun (WGS) entry which is preliminary data.</text>
</comment>
<evidence type="ECO:0000256" key="2">
    <source>
        <dbReference type="PROSITE-ProRule" id="PRU01282"/>
    </source>
</evidence>
<name>A0A4Q1JJW6_9BACT</name>
<sequence>MTNKIYYLSTCSTCQRIMKELGIDDKFEQQDIKIENISESDLKVFANQAGSYEALFSKRAMKYKSLGLKEKNLSEDDYKQLMLDEYTFLKRPFILIDGEAFVGNSKKTVEAAKAKLGL</sequence>
<evidence type="ECO:0008006" key="5">
    <source>
        <dbReference type="Google" id="ProtNLM"/>
    </source>
</evidence>
<proteinExistence type="inferred from homology"/>
<dbReference type="AlphaFoldDB" id="A0A4Q1JJW6"/>
<evidence type="ECO:0000313" key="3">
    <source>
        <dbReference type="EMBL" id="RXQ89529.1"/>
    </source>
</evidence>
<dbReference type="Gene3D" id="3.40.30.10">
    <property type="entry name" value="Glutaredoxin"/>
    <property type="match status" value="1"/>
</dbReference>
<dbReference type="RefSeq" id="WP_129255365.1">
    <property type="nucleotide sequence ID" value="NZ_SAXA01000015.1"/>
</dbReference>
<dbReference type="Proteomes" id="UP000289703">
    <property type="component" value="Unassembled WGS sequence"/>
</dbReference>
<dbReference type="SUPFAM" id="SSF52833">
    <property type="entry name" value="Thioredoxin-like"/>
    <property type="match status" value="1"/>
</dbReference>